<keyword evidence="1" id="KW-0812">Transmembrane</keyword>
<dbReference type="Gramene" id="VVA32611">
    <property type="protein sequence ID" value="VVA32611"/>
    <property type="gene ID" value="Prudul26B015295"/>
</dbReference>
<dbReference type="EMBL" id="CABIKO010000254">
    <property type="protein sequence ID" value="VVA32611.1"/>
    <property type="molecule type" value="Genomic_DNA"/>
</dbReference>
<proteinExistence type="predicted"/>
<dbReference type="InParanoid" id="A0A5E4FYH7"/>
<feature type="non-terminal residue" evidence="2">
    <location>
        <position position="1"/>
    </location>
</feature>
<evidence type="ECO:0000313" key="2">
    <source>
        <dbReference type="EMBL" id="VVA32611.1"/>
    </source>
</evidence>
<reference evidence="3" key="1">
    <citation type="journal article" date="2020" name="Plant J.">
        <title>Transposons played a major role in the diversification between the closely related almond and peach genomes: results from the almond genome sequence.</title>
        <authorList>
            <person name="Alioto T."/>
            <person name="Alexiou K.G."/>
            <person name="Bardil A."/>
            <person name="Barteri F."/>
            <person name="Castanera R."/>
            <person name="Cruz F."/>
            <person name="Dhingra A."/>
            <person name="Duval H."/>
            <person name="Fernandez I Marti A."/>
            <person name="Frias L."/>
            <person name="Galan B."/>
            <person name="Garcia J.L."/>
            <person name="Howad W."/>
            <person name="Gomez-Garrido J."/>
            <person name="Gut M."/>
            <person name="Julca I."/>
            <person name="Morata J."/>
            <person name="Puigdomenech P."/>
            <person name="Ribeca P."/>
            <person name="Rubio Cabetas M.J."/>
            <person name="Vlasova A."/>
            <person name="Wirthensohn M."/>
            <person name="Garcia-Mas J."/>
            <person name="Gabaldon T."/>
            <person name="Casacuberta J.M."/>
            <person name="Arus P."/>
        </authorList>
    </citation>
    <scope>NUCLEOTIDE SEQUENCE [LARGE SCALE GENOMIC DNA]</scope>
    <source>
        <strain evidence="3">cv. Texas</strain>
    </source>
</reference>
<dbReference type="Proteomes" id="UP000327085">
    <property type="component" value="Chromosome 3"/>
</dbReference>
<keyword evidence="1" id="KW-0472">Membrane</keyword>
<evidence type="ECO:0000256" key="1">
    <source>
        <dbReference type="SAM" id="Phobius"/>
    </source>
</evidence>
<sequence>TSTITTLPSFPKLPLQSLLTILDRLVYAMSRIRLSLKSLLVGLGLSFRSAFPKTREPLPLVDPYLTIFLLRMNCSMTLNVREVLGVLWLLNLTLKKLMIYLIGSILEGAWINLALVMN</sequence>
<name>A0A5E4FYH7_PRUDU</name>
<organism evidence="2 3">
    <name type="scientific">Prunus dulcis</name>
    <name type="common">Almond</name>
    <name type="synonym">Amygdalus dulcis</name>
    <dbReference type="NCBI Taxonomy" id="3755"/>
    <lineage>
        <taxon>Eukaryota</taxon>
        <taxon>Viridiplantae</taxon>
        <taxon>Streptophyta</taxon>
        <taxon>Embryophyta</taxon>
        <taxon>Tracheophyta</taxon>
        <taxon>Spermatophyta</taxon>
        <taxon>Magnoliopsida</taxon>
        <taxon>eudicotyledons</taxon>
        <taxon>Gunneridae</taxon>
        <taxon>Pentapetalae</taxon>
        <taxon>rosids</taxon>
        <taxon>fabids</taxon>
        <taxon>Rosales</taxon>
        <taxon>Rosaceae</taxon>
        <taxon>Amygdaloideae</taxon>
        <taxon>Amygdaleae</taxon>
        <taxon>Prunus</taxon>
    </lineage>
</organism>
<evidence type="ECO:0000313" key="3">
    <source>
        <dbReference type="Proteomes" id="UP000327085"/>
    </source>
</evidence>
<accession>A0A5E4FYH7</accession>
<feature type="transmembrane region" description="Helical" evidence="1">
    <location>
        <begin position="97"/>
        <end position="117"/>
    </location>
</feature>
<feature type="non-terminal residue" evidence="2">
    <location>
        <position position="118"/>
    </location>
</feature>
<gene>
    <name evidence="2" type="ORF">ALMOND_2B015295</name>
</gene>
<keyword evidence="1" id="KW-1133">Transmembrane helix</keyword>
<dbReference type="AlphaFoldDB" id="A0A5E4FYH7"/>
<protein>
    <submittedName>
        <fullName evidence="2">Uncharacterized protein</fullName>
    </submittedName>
</protein>